<evidence type="ECO:0000256" key="2">
    <source>
        <dbReference type="ARBA" id="ARBA00023002"/>
    </source>
</evidence>
<feature type="compositionally biased region" description="Low complexity" evidence="5">
    <location>
        <begin position="67"/>
        <end position="91"/>
    </location>
</feature>
<dbReference type="InterPro" id="IPR016162">
    <property type="entry name" value="Ald_DH_N"/>
</dbReference>
<feature type="compositionally biased region" description="Pro residues" evidence="5">
    <location>
        <begin position="52"/>
        <end position="66"/>
    </location>
</feature>
<evidence type="ECO:0000256" key="5">
    <source>
        <dbReference type="SAM" id="MobiDB-lite"/>
    </source>
</evidence>
<evidence type="ECO:0000256" key="1">
    <source>
        <dbReference type="ARBA" id="ARBA00009986"/>
    </source>
</evidence>
<dbReference type="InterPro" id="IPR015590">
    <property type="entry name" value="Aldehyde_DH_dom"/>
</dbReference>
<evidence type="ECO:0000313" key="7">
    <source>
        <dbReference type="EMBL" id="KAJ4457614.1"/>
    </source>
</evidence>
<comment type="caution">
    <text evidence="7">The sequence shown here is derived from an EMBL/GenBank/DDBJ whole genome shotgun (WGS) entry which is preliminary data.</text>
</comment>
<dbReference type="InterPro" id="IPR012394">
    <property type="entry name" value="Aldehyde_DH_NAD(P)"/>
</dbReference>
<dbReference type="CDD" id="cd07087">
    <property type="entry name" value="ALDH_F3-13-14_CALDH-like"/>
    <property type="match status" value="1"/>
</dbReference>
<keyword evidence="2 4" id="KW-0560">Oxidoreductase</keyword>
<accession>A0ABQ8UEA7</accession>
<keyword evidence="8" id="KW-1185">Reference proteome</keyword>
<dbReference type="PANTHER" id="PTHR43570">
    <property type="entry name" value="ALDEHYDE DEHYDROGENASE"/>
    <property type="match status" value="1"/>
</dbReference>
<organism evidence="7 8">
    <name type="scientific">Paratrimastix pyriformis</name>
    <dbReference type="NCBI Taxonomy" id="342808"/>
    <lineage>
        <taxon>Eukaryota</taxon>
        <taxon>Metamonada</taxon>
        <taxon>Preaxostyla</taxon>
        <taxon>Paratrimastigidae</taxon>
        <taxon>Paratrimastix</taxon>
    </lineage>
</organism>
<dbReference type="Pfam" id="PF00171">
    <property type="entry name" value="Aldedh"/>
    <property type="match status" value="1"/>
</dbReference>
<dbReference type="Proteomes" id="UP001141327">
    <property type="component" value="Unassembled WGS sequence"/>
</dbReference>
<sequence>MDPLSDPLQQKEVAHEDPLTAADMETQSPAPVQATTPAAPPAVAAPVSAAPAPAPAATPVPPPKTTPAPTVAETQPTTPAPSTAPAAEPTLPAAPAAPVLCRRLAMEAAIEQERPRYIRLERIPQIMDSLRQAFQSGITRPLEWRLGQLRQMKQMMDENMDKWNRALMADLHKSAPNAFLQEIGLILTDLKEAIASVKSWMSPTTVATPVAQVKGITTSRVHTEPLGLVLIISPWNYPLSLALQPLVGAIAAGNCAVLKPSELSPNCSSLLADLVPRYLDARCVAVAEGAVPETTALLEQRWDHIFFTGSTDVGRVVYQAAARYLTPVTLELGGKSPCIVAADADLKIAARRIASGKFMNVGQTCVAPDYVLVDPSIEAALVQALKEVIPQFYSPYPKNCSDYGRIISARHLQRLQALLAEDAHELTLLHGGVAVDLDDLYMEPTLVKCSPQFQGRLMREEIFGPILPIIALPNLVEESIKFINARPKPLSLYVYTNAHATAERITGACSSGGFCINECVLHLQNSALPFGGVGASGMGMYHGKYSYDCFSHHRAGLDKAKIFDVDLRYPPYTDAKMAKLRPLL</sequence>
<evidence type="ECO:0000256" key="3">
    <source>
        <dbReference type="PROSITE-ProRule" id="PRU10007"/>
    </source>
</evidence>
<reference evidence="7" key="1">
    <citation type="journal article" date="2022" name="bioRxiv">
        <title>Genomics of Preaxostyla Flagellates Illuminates Evolutionary Transitions and the Path Towards Mitochondrial Loss.</title>
        <authorList>
            <person name="Novak L.V.F."/>
            <person name="Treitli S.C."/>
            <person name="Pyrih J."/>
            <person name="Halakuc P."/>
            <person name="Pipaliya S.V."/>
            <person name="Vacek V."/>
            <person name="Brzon O."/>
            <person name="Soukal P."/>
            <person name="Eme L."/>
            <person name="Dacks J.B."/>
            <person name="Karnkowska A."/>
            <person name="Elias M."/>
            <person name="Hampl V."/>
        </authorList>
    </citation>
    <scope>NUCLEOTIDE SEQUENCE</scope>
    <source>
        <strain evidence="7">RCP-MX</strain>
    </source>
</reference>
<gene>
    <name evidence="7" type="ORF">PAPYR_6856</name>
</gene>
<dbReference type="InterPro" id="IPR029510">
    <property type="entry name" value="Ald_DH_CS_GLU"/>
</dbReference>
<dbReference type="PANTHER" id="PTHR43570:SF16">
    <property type="entry name" value="ALDEHYDE DEHYDROGENASE TYPE III, ISOFORM Q"/>
    <property type="match status" value="1"/>
</dbReference>
<dbReference type="PROSITE" id="PS00687">
    <property type="entry name" value="ALDEHYDE_DEHYDR_GLU"/>
    <property type="match status" value="1"/>
</dbReference>
<dbReference type="InterPro" id="IPR016163">
    <property type="entry name" value="Ald_DH_C"/>
</dbReference>
<dbReference type="EMBL" id="JAPMOS010000043">
    <property type="protein sequence ID" value="KAJ4457614.1"/>
    <property type="molecule type" value="Genomic_DNA"/>
</dbReference>
<feature type="active site" evidence="3">
    <location>
        <position position="331"/>
    </location>
</feature>
<dbReference type="SUPFAM" id="SSF53720">
    <property type="entry name" value="ALDH-like"/>
    <property type="match status" value="1"/>
</dbReference>
<feature type="region of interest" description="Disordered" evidence="5">
    <location>
        <begin position="1"/>
        <end position="91"/>
    </location>
</feature>
<feature type="domain" description="Aldehyde dehydrogenase" evidence="6">
    <location>
        <begin position="122"/>
        <end position="552"/>
    </location>
</feature>
<feature type="compositionally biased region" description="Low complexity" evidence="5">
    <location>
        <begin position="29"/>
        <end position="51"/>
    </location>
</feature>
<dbReference type="InterPro" id="IPR016161">
    <property type="entry name" value="Ald_DH/histidinol_DH"/>
</dbReference>
<evidence type="ECO:0000259" key="6">
    <source>
        <dbReference type="Pfam" id="PF00171"/>
    </source>
</evidence>
<evidence type="ECO:0000256" key="4">
    <source>
        <dbReference type="RuleBase" id="RU003345"/>
    </source>
</evidence>
<name>A0ABQ8UEA7_9EUKA</name>
<dbReference type="EC" id="1.2.1.5" evidence="7"/>
<dbReference type="Gene3D" id="3.40.605.10">
    <property type="entry name" value="Aldehyde Dehydrogenase, Chain A, domain 1"/>
    <property type="match status" value="1"/>
</dbReference>
<dbReference type="GO" id="GO:0004030">
    <property type="term" value="F:aldehyde dehydrogenase [NAD(P)+] activity"/>
    <property type="evidence" value="ECO:0007669"/>
    <property type="project" value="UniProtKB-EC"/>
</dbReference>
<comment type="similarity">
    <text evidence="1 4">Belongs to the aldehyde dehydrogenase family.</text>
</comment>
<proteinExistence type="inferred from homology"/>
<evidence type="ECO:0000313" key="8">
    <source>
        <dbReference type="Proteomes" id="UP001141327"/>
    </source>
</evidence>
<dbReference type="Gene3D" id="3.40.309.10">
    <property type="entry name" value="Aldehyde Dehydrogenase, Chain A, domain 2"/>
    <property type="match status" value="1"/>
</dbReference>
<protein>
    <submittedName>
        <fullName evidence="7">Aldehyde dehydrogenase</fullName>
        <ecNumber evidence="7">1.2.1.5</ecNumber>
    </submittedName>
</protein>